<feature type="transmembrane region" description="Helical" evidence="8">
    <location>
        <begin position="77"/>
        <end position="99"/>
    </location>
</feature>
<keyword evidence="3" id="KW-0813">Transport</keyword>
<feature type="transmembrane region" description="Helical" evidence="8">
    <location>
        <begin position="310"/>
        <end position="331"/>
    </location>
</feature>
<dbReference type="Gene3D" id="1.10.3720.10">
    <property type="entry name" value="MetI-like"/>
    <property type="match status" value="1"/>
</dbReference>
<proteinExistence type="inferred from homology"/>
<name>A0A140DRH2_9FIRM</name>
<feature type="domain" description="ABC transmembrane type-1" evidence="10">
    <location>
        <begin position="125"/>
        <end position="328"/>
    </location>
</feature>
<dbReference type="KEGG" id="fro:AALO17_01150"/>
<evidence type="ECO:0000256" key="7">
    <source>
        <dbReference type="ARBA" id="ARBA00023136"/>
    </source>
</evidence>
<feature type="transmembrane region" description="Helical" evidence="8">
    <location>
        <begin position="193"/>
        <end position="213"/>
    </location>
</feature>
<dbReference type="NCBIfam" id="TIGR00974">
    <property type="entry name" value="3a0107s02c"/>
    <property type="match status" value="1"/>
</dbReference>
<dbReference type="Proteomes" id="UP000069771">
    <property type="component" value="Chromosome"/>
</dbReference>
<dbReference type="GO" id="GO:0035435">
    <property type="term" value="P:phosphate ion transmembrane transport"/>
    <property type="evidence" value="ECO:0007669"/>
    <property type="project" value="InterPro"/>
</dbReference>
<protein>
    <recommendedName>
        <fullName evidence="8">Phosphate transport system permease protein PstA</fullName>
    </recommendedName>
</protein>
<keyword evidence="5 8" id="KW-0812">Transmembrane</keyword>
<dbReference type="GO" id="GO:0005315">
    <property type="term" value="F:phosphate transmembrane transporter activity"/>
    <property type="evidence" value="ECO:0007669"/>
    <property type="project" value="InterPro"/>
</dbReference>
<evidence type="ECO:0000256" key="9">
    <source>
        <dbReference type="SAM" id="MobiDB-lite"/>
    </source>
</evidence>
<evidence type="ECO:0000259" key="10">
    <source>
        <dbReference type="PROSITE" id="PS50928"/>
    </source>
</evidence>
<dbReference type="PATRIC" id="fig|1702221.3.peg.106"/>
<dbReference type="CDD" id="cd06261">
    <property type="entry name" value="TM_PBP2"/>
    <property type="match status" value="1"/>
</dbReference>
<evidence type="ECO:0000256" key="2">
    <source>
        <dbReference type="ARBA" id="ARBA00007069"/>
    </source>
</evidence>
<dbReference type="InterPro" id="IPR035906">
    <property type="entry name" value="MetI-like_sf"/>
</dbReference>
<evidence type="ECO:0000256" key="4">
    <source>
        <dbReference type="ARBA" id="ARBA00022475"/>
    </source>
</evidence>
<evidence type="ECO:0000256" key="3">
    <source>
        <dbReference type="ARBA" id="ARBA00022448"/>
    </source>
</evidence>
<dbReference type="EMBL" id="CP011391">
    <property type="protein sequence ID" value="AMK53249.1"/>
    <property type="molecule type" value="Genomic_DNA"/>
</dbReference>
<evidence type="ECO:0000313" key="11">
    <source>
        <dbReference type="EMBL" id="AMK53249.1"/>
    </source>
</evidence>
<dbReference type="GeneID" id="78477036"/>
<dbReference type="GO" id="GO:0005886">
    <property type="term" value="C:plasma membrane"/>
    <property type="evidence" value="ECO:0007669"/>
    <property type="project" value="UniProtKB-SubCell"/>
</dbReference>
<feature type="transmembrane region" description="Helical" evidence="8">
    <location>
        <begin position="131"/>
        <end position="151"/>
    </location>
</feature>
<comment type="subcellular location">
    <subcellularLocation>
        <location evidence="1 8">Cell membrane</location>
        <topology evidence="1 8">Multi-pass membrane protein</topology>
    </subcellularLocation>
</comment>
<evidence type="ECO:0000256" key="1">
    <source>
        <dbReference type="ARBA" id="ARBA00004651"/>
    </source>
</evidence>
<keyword evidence="12" id="KW-1185">Reference proteome</keyword>
<dbReference type="InterPro" id="IPR000515">
    <property type="entry name" value="MetI-like"/>
</dbReference>
<feature type="transmembrane region" description="Helical" evidence="8">
    <location>
        <begin position="163"/>
        <end position="187"/>
    </location>
</feature>
<dbReference type="STRING" id="1702221.AALO17_01150"/>
<dbReference type="RefSeq" id="WP_082743148.1">
    <property type="nucleotide sequence ID" value="NZ_CANSHE010000024.1"/>
</dbReference>
<evidence type="ECO:0000256" key="5">
    <source>
        <dbReference type="ARBA" id="ARBA00022692"/>
    </source>
</evidence>
<reference evidence="11 12" key="1">
    <citation type="journal article" date="2016" name="Gut Pathog.">
        <title>Whole genome sequencing of "Faecalibaculum rodentium" ALO17, isolated from C57BL/6J laboratory mouse feces.</title>
        <authorList>
            <person name="Lim S."/>
            <person name="Chang D.H."/>
            <person name="Ahn S."/>
            <person name="Kim B.C."/>
        </authorList>
    </citation>
    <scope>NUCLEOTIDE SEQUENCE [LARGE SCALE GENOMIC DNA]</scope>
    <source>
        <strain evidence="11 12">Alo17</strain>
    </source>
</reference>
<keyword evidence="7 8" id="KW-0472">Membrane</keyword>
<dbReference type="Pfam" id="PF00528">
    <property type="entry name" value="BPD_transp_1"/>
    <property type="match status" value="1"/>
</dbReference>
<accession>A0A140DRH2</accession>
<evidence type="ECO:0000256" key="6">
    <source>
        <dbReference type="ARBA" id="ARBA00022989"/>
    </source>
</evidence>
<dbReference type="AlphaFoldDB" id="A0A140DRH2"/>
<dbReference type="PANTHER" id="PTHR43470">
    <property type="entry name" value="PHOSPHATE TRANSPORT SYSTEM PERMEASE PROTEIN PSTA-RELATED"/>
    <property type="match status" value="1"/>
</dbReference>
<evidence type="ECO:0000256" key="8">
    <source>
        <dbReference type="RuleBase" id="RU363043"/>
    </source>
</evidence>
<comment type="caution">
    <text evidence="8">Lacks conserved residue(s) required for the propagation of feature annotation.</text>
</comment>
<dbReference type="OrthoDB" id="9785113at2"/>
<sequence>MKTERIPSALQLDVPAASTSAAAVSSGTPLELGTPPRFSQPVPGSRRQKNRRKGQSSSSFRQGSTLRRRFATLLQRGLIYGAALVVAGFLFYLIAFIFVNGFPALRADLFSLVYTSENVSMLPALVNTGSMILLTLVIALPLGVLGAVYLTEYTRPKSRAASLIAAAAEVLSSVPSIVFGLFGSLFFVRFLELGMSLISGALTMALIVLPLILRTSQQALSEVPQSLREGSLALGAGHLHTIFKVVLPAAFPGILSGTILAIGRITGESAALIFTAGTAVTLVTGLDQSARTLAVHMYSLASEGLHIPQTWATALILLVAVLCLNALSALIRRFMERRQHG</sequence>
<comment type="similarity">
    <text evidence="2 8">Belongs to the binding-protein-dependent transport system permease family. CysTW subfamily.</text>
</comment>
<dbReference type="SUPFAM" id="SSF161098">
    <property type="entry name" value="MetI-like"/>
    <property type="match status" value="1"/>
</dbReference>
<dbReference type="InterPro" id="IPR005672">
    <property type="entry name" value="Phosphate_PstA"/>
</dbReference>
<organism evidence="11 12">
    <name type="scientific">Faecalibaculum rodentium</name>
    <dbReference type="NCBI Taxonomy" id="1702221"/>
    <lineage>
        <taxon>Bacteria</taxon>
        <taxon>Bacillati</taxon>
        <taxon>Bacillota</taxon>
        <taxon>Erysipelotrichia</taxon>
        <taxon>Erysipelotrichales</taxon>
        <taxon>Erysipelotrichaceae</taxon>
        <taxon>Faecalibaculum</taxon>
    </lineage>
</organism>
<feature type="region of interest" description="Disordered" evidence="9">
    <location>
        <begin position="25"/>
        <end position="62"/>
    </location>
</feature>
<keyword evidence="4 8" id="KW-1003">Cell membrane</keyword>
<gene>
    <name evidence="11" type="ORF">AALO17_01150</name>
</gene>
<dbReference type="PANTHER" id="PTHR43470:SF3">
    <property type="entry name" value="PHOSPHATE TRANSPORT SYSTEM PERMEASE PROTEIN PSTA-RELATED"/>
    <property type="match status" value="1"/>
</dbReference>
<dbReference type="PROSITE" id="PS50928">
    <property type="entry name" value="ABC_TM1"/>
    <property type="match status" value="1"/>
</dbReference>
<evidence type="ECO:0000313" key="12">
    <source>
        <dbReference type="Proteomes" id="UP000069771"/>
    </source>
</evidence>
<keyword evidence="6 8" id="KW-1133">Transmembrane helix</keyword>